<protein>
    <submittedName>
        <fullName evidence="11 12">Cryptochrome-1</fullName>
    </submittedName>
</protein>
<feature type="compositionally biased region" description="Low complexity" evidence="8">
    <location>
        <begin position="592"/>
        <end position="611"/>
    </location>
</feature>
<dbReference type="GO" id="GO:0006950">
    <property type="term" value="P:response to stress"/>
    <property type="evidence" value="ECO:0007669"/>
    <property type="project" value="UniProtKB-ARBA"/>
</dbReference>
<dbReference type="RefSeq" id="XP_022138409.1">
    <property type="nucleotide sequence ID" value="XM_022282717.1"/>
</dbReference>
<dbReference type="Pfam" id="PF00875">
    <property type="entry name" value="DNA_photolyase"/>
    <property type="match status" value="1"/>
</dbReference>
<evidence type="ECO:0000313" key="11">
    <source>
        <dbReference type="RefSeq" id="XP_022138406.1"/>
    </source>
</evidence>
<accession>A0A6J1C9D5</accession>
<dbReference type="RefSeq" id="XP_022138406.1">
    <property type="nucleotide sequence ID" value="XM_022282714.1"/>
</dbReference>
<dbReference type="AlphaFoldDB" id="A0A6J1C9D5"/>
<feature type="binding site" evidence="6">
    <location>
        <begin position="250"/>
        <end position="254"/>
    </location>
    <ligand>
        <name>FAD</name>
        <dbReference type="ChEBI" id="CHEBI:57692"/>
    </ligand>
</feature>
<dbReference type="InterPro" id="IPR002081">
    <property type="entry name" value="Cryptochrome/DNA_photolyase_1"/>
</dbReference>
<evidence type="ECO:0000256" key="4">
    <source>
        <dbReference type="ARBA" id="ARBA00022827"/>
    </source>
</evidence>
<gene>
    <name evidence="11 12 13 14 15" type="primary">LOC111009588</name>
</gene>
<dbReference type="KEGG" id="mcha:111009588"/>
<evidence type="ECO:0000256" key="1">
    <source>
        <dbReference type="ARBA" id="ARBA00001932"/>
    </source>
</evidence>
<comment type="cofactor">
    <cofactor evidence="6">
        <name>FAD</name>
        <dbReference type="ChEBI" id="CHEBI:57692"/>
    </cofactor>
    <text evidence="6">Binds 1 FAD per subunit.</text>
</comment>
<dbReference type="PROSITE" id="PS00691">
    <property type="entry name" value="DNA_PHOTOLYASES_1_2"/>
    <property type="match status" value="1"/>
</dbReference>
<evidence type="ECO:0000256" key="6">
    <source>
        <dbReference type="PIRSR" id="PIRSR602081-1"/>
    </source>
</evidence>
<dbReference type="GO" id="GO:0006139">
    <property type="term" value="P:nucleobase-containing compound metabolic process"/>
    <property type="evidence" value="ECO:0007669"/>
    <property type="project" value="UniProtKB-ARBA"/>
</dbReference>
<feature type="site" description="Electron transfer via tryptophanyl radical" evidence="7">
    <location>
        <position position="403"/>
    </location>
</feature>
<dbReference type="FunFam" id="1.10.579.10:FF:000003">
    <property type="entry name" value="Deoxyribodipyrimidine photo-lyase"/>
    <property type="match status" value="1"/>
</dbReference>
<dbReference type="GO" id="GO:0071949">
    <property type="term" value="F:FAD binding"/>
    <property type="evidence" value="ECO:0007669"/>
    <property type="project" value="TreeGrafter"/>
</dbReference>
<dbReference type="GO" id="GO:0032922">
    <property type="term" value="P:circadian regulation of gene expression"/>
    <property type="evidence" value="ECO:0007669"/>
    <property type="project" value="TreeGrafter"/>
</dbReference>
<dbReference type="PANTHER" id="PTHR11455:SF18">
    <property type="entry name" value="SI:CH1073-390K14.1"/>
    <property type="match status" value="1"/>
</dbReference>
<evidence type="ECO:0000256" key="3">
    <source>
        <dbReference type="ARBA" id="ARBA00022630"/>
    </source>
</evidence>
<feature type="binding site" evidence="6">
    <location>
        <position position="238"/>
    </location>
    <ligand>
        <name>FAD</name>
        <dbReference type="ChEBI" id="CHEBI:57692"/>
    </ligand>
</feature>
<feature type="binding site" evidence="6">
    <location>
        <begin position="393"/>
        <end position="395"/>
    </location>
    <ligand>
        <name>FAD</name>
        <dbReference type="ChEBI" id="CHEBI:57692"/>
    </ligand>
</feature>
<keyword evidence="10" id="KW-1185">Reference proteome</keyword>
<dbReference type="Pfam" id="PF03441">
    <property type="entry name" value="FAD_binding_7"/>
    <property type="match status" value="1"/>
</dbReference>
<dbReference type="GO" id="GO:0003677">
    <property type="term" value="F:DNA binding"/>
    <property type="evidence" value="ECO:0007669"/>
    <property type="project" value="TreeGrafter"/>
</dbReference>
<dbReference type="GO" id="GO:0043153">
    <property type="term" value="P:entrainment of circadian clock by photoperiod"/>
    <property type="evidence" value="ECO:0007669"/>
    <property type="project" value="TreeGrafter"/>
</dbReference>
<reference evidence="11 12" key="1">
    <citation type="submission" date="2025-04" db="UniProtKB">
        <authorList>
            <consortium name="RefSeq"/>
        </authorList>
    </citation>
    <scope>IDENTIFICATION</scope>
    <source>
        <strain evidence="11 12">OHB3-1</strain>
    </source>
</reference>
<keyword evidence="5" id="KW-0157">Chromophore</keyword>
<evidence type="ECO:0000259" key="9">
    <source>
        <dbReference type="PROSITE" id="PS51645"/>
    </source>
</evidence>
<dbReference type="InterPro" id="IPR005101">
    <property type="entry name" value="Cryptochr/Photolyase_FAD-bd"/>
</dbReference>
<feature type="compositionally biased region" description="Basic and acidic residues" evidence="8">
    <location>
        <begin position="562"/>
        <end position="572"/>
    </location>
</feature>
<dbReference type="Gene3D" id="1.10.579.10">
    <property type="entry name" value="DNA Cyclobutane Dipyrimidine Photolyase, subunit A, domain 3"/>
    <property type="match status" value="1"/>
</dbReference>
<dbReference type="GO" id="GO:0005634">
    <property type="term" value="C:nucleus"/>
    <property type="evidence" value="ECO:0007669"/>
    <property type="project" value="TreeGrafter"/>
</dbReference>
<dbReference type="InterPro" id="IPR006050">
    <property type="entry name" value="DNA_photolyase_N"/>
</dbReference>
<dbReference type="GO" id="GO:0003904">
    <property type="term" value="F:deoxyribodipyrimidine photo-lyase activity"/>
    <property type="evidence" value="ECO:0007669"/>
    <property type="project" value="TreeGrafter"/>
</dbReference>
<dbReference type="SUPFAM" id="SSF52425">
    <property type="entry name" value="Cryptochrome/photolyase, N-terminal domain"/>
    <property type="match status" value="1"/>
</dbReference>
<feature type="site" description="Electron transfer via tryptophanyl radical" evidence="7">
    <location>
        <position position="380"/>
    </location>
</feature>
<dbReference type="GO" id="GO:0009882">
    <property type="term" value="F:blue light photoreceptor activity"/>
    <property type="evidence" value="ECO:0007669"/>
    <property type="project" value="InterPro"/>
</dbReference>
<feature type="compositionally biased region" description="Polar residues" evidence="8">
    <location>
        <begin position="612"/>
        <end position="627"/>
    </location>
</feature>
<dbReference type="PANTHER" id="PTHR11455">
    <property type="entry name" value="CRYPTOCHROME"/>
    <property type="match status" value="1"/>
</dbReference>
<keyword evidence="4 6" id="KW-0274">FAD</keyword>
<feature type="region of interest" description="Disordered" evidence="8">
    <location>
        <begin position="537"/>
        <end position="637"/>
    </location>
</feature>
<dbReference type="Gene3D" id="3.40.50.620">
    <property type="entry name" value="HUPs"/>
    <property type="match status" value="1"/>
</dbReference>
<feature type="domain" description="Photolyase/cryptochrome alpha/beta" evidence="9">
    <location>
        <begin position="14"/>
        <end position="143"/>
    </location>
</feature>
<dbReference type="InterPro" id="IPR014134">
    <property type="entry name" value="Cryptochrome_pln"/>
</dbReference>
<proteinExistence type="inferred from homology"/>
<dbReference type="GO" id="GO:0005737">
    <property type="term" value="C:cytoplasm"/>
    <property type="evidence" value="ECO:0007669"/>
    <property type="project" value="TreeGrafter"/>
</dbReference>
<dbReference type="Proteomes" id="UP000504603">
    <property type="component" value="Unplaced"/>
</dbReference>
<dbReference type="GeneID" id="111009588"/>
<feature type="compositionally biased region" description="Polar residues" evidence="8">
    <location>
        <begin position="537"/>
        <end position="556"/>
    </location>
</feature>
<evidence type="ECO:0000256" key="5">
    <source>
        <dbReference type="ARBA" id="ARBA00022991"/>
    </source>
</evidence>
<feature type="site" description="Electron transfer via tryptophanyl radical" evidence="7">
    <location>
        <position position="327"/>
    </location>
</feature>
<evidence type="ECO:0000313" key="12">
    <source>
        <dbReference type="RefSeq" id="XP_022138407.1"/>
    </source>
</evidence>
<dbReference type="NCBIfam" id="TIGR02766">
    <property type="entry name" value="crypt_chrom_pln"/>
    <property type="match status" value="1"/>
</dbReference>
<name>A0A6J1C9D5_MOMCH</name>
<dbReference type="SUPFAM" id="SSF48173">
    <property type="entry name" value="Cryptochrome/photolyase FAD-binding domain"/>
    <property type="match status" value="1"/>
</dbReference>
<evidence type="ECO:0000256" key="8">
    <source>
        <dbReference type="SAM" id="MobiDB-lite"/>
    </source>
</evidence>
<dbReference type="RefSeq" id="XP_022138407.1">
    <property type="nucleotide sequence ID" value="XM_022282715.1"/>
</dbReference>
<dbReference type="InterPro" id="IPR036134">
    <property type="entry name" value="Crypto/Photolyase_FAD-like_sf"/>
</dbReference>
<evidence type="ECO:0000313" key="10">
    <source>
        <dbReference type="Proteomes" id="UP000504603"/>
    </source>
</evidence>
<evidence type="ECO:0000256" key="2">
    <source>
        <dbReference type="ARBA" id="ARBA00005862"/>
    </source>
</evidence>
<evidence type="ECO:0000313" key="15">
    <source>
        <dbReference type="RefSeq" id="XP_022138410.1"/>
    </source>
</evidence>
<dbReference type="PROSITE" id="PS51645">
    <property type="entry name" value="PHR_CRY_ALPHA_BETA"/>
    <property type="match status" value="1"/>
</dbReference>
<evidence type="ECO:0000256" key="7">
    <source>
        <dbReference type="PIRSR" id="PIRSR602081-2"/>
    </source>
</evidence>
<comment type="similarity">
    <text evidence="2">Belongs to the DNA photolyase class-1 family.</text>
</comment>
<feature type="binding site" evidence="6">
    <location>
        <position position="293"/>
    </location>
    <ligand>
        <name>FAD</name>
        <dbReference type="ChEBI" id="CHEBI:57692"/>
    </ligand>
</feature>
<evidence type="ECO:0000313" key="14">
    <source>
        <dbReference type="RefSeq" id="XP_022138409.1"/>
    </source>
</evidence>
<dbReference type="OrthoDB" id="435881at2759"/>
<dbReference type="InterPro" id="IPR018394">
    <property type="entry name" value="DNA_photolyase_1_CS_C"/>
</dbReference>
<comment type="cofactor">
    <cofactor evidence="1">
        <name>(6R)-5,10-methylene-5,6,7,8-tetrahydrofolate</name>
        <dbReference type="ChEBI" id="CHEBI:15636"/>
    </cofactor>
</comment>
<dbReference type="PROSITE" id="PS00394">
    <property type="entry name" value="DNA_PHOTOLYASES_1_1"/>
    <property type="match status" value="1"/>
</dbReference>
<evidence type="ECO:0000313" key="13">
    <source>
        <dbReference type="RefSeq" id="XP_022138408.1"/>
    </source>
</evidence>
<dbReference type="Gene3D" id="1.25.40.80">
    <property type="match status" value="1"/>
</dbReference>
<dbReference type="PRINTS" id="PR00147">
    <property type="entry name" value="DNAPHOTLYASE"/>
</dbReference>
<dbReference type="InterPro" id="IPR014729">
    <property type="entry name" value="Rossmann-like_a/b/a_fold"/>
</dbReference>
<dbReference type="RefSeq" id="XP_022138410.1">
    <property type="nucleotide sequence ID" value="XM_022282718.1"/>
</dbReference>
<organism evidence="10 15">
    <name type="scientific">Momordica charantia</name>
    <name type="common">Bitter gourd</name>
    <name type="synonym">Balsam pear</name>
    <dbReference type="NCBI Taxonomy" id="3673"/>
    <lineage>
        <taxon>Eukaryota</taxon>
        <taxon>Viridiplantae</taxon>
        <taxon>Streptophyta</taxon>
        <taxon>Embryophyta</taxon>
        <taxon>Tracheophyta</taxon>
        <taxon>Spermatophyta</taxon>
        <taxon>Magnoliopsida</taxon>
        <taxon>eudicotyledons</taxon>
        <taxon>Gunneridae</taxon>
        <taxon>Pentapetalae</taxon>
        <taxon>rosids</taxon>
        <taxon>fabids</taxon>
        <taxon>Cucurbitales</taxon>
        <taxon>Cucurbitaceae</taxon>
        <taxon>Momordiceae</taxon>
        <taxon>Momordica</taxon>
    </lineage>
</organism>
<dbReference type="RefSeq" id="XP_022138408.1">
    <property type="nucleotide sequence ID" value="XM_022282716.1"/>
</dbReference>
<sequence length="637" mass="71922">MDAGSSESPNMGSNKTIVWFRRDLRIEDNPALTAAARDGFVYPVYIWCPKEEGQFYPGRVSRWWLKQSLAHLKQSLKSLGADLVLMKTRSTIFSLLECINATGATKVAFNSLYDPNSLVRDHDIKEKLVELGISVHSYNADLLYEPWDVCDESGNAFTIFKEYWDKCLLLQKEFVSTLPPWKLRQAAGTVDNYSIEELGLEDESEKSSNALLARAWSPGWSNADKALAEFVENHLLEYAKNRQQLIGSSTSLLSPYLHFGEVSVCNIFQKVRMKQILWAREGNSVGEQSTNLFLRAIGFREYSRYICFNFPFTHERSLLSSLKFFPWHASQDNFKAWRQGRTGYPLVDAGMRELWASGWIHNRIRVIVSSFAVKVLLLPWKWGMKYFWDTLLDADLESDILGWQYISGSLPDGHELERLDDPQIQGSKFDPDGEYIRHWLPELARMPTEWIHHPWDAPQTVLQASGVELGLNYPRPVVELDLAVERLTEAIVKMREIEAAVGANSNGTNEVVMDNADGIQRLPTTNVVSVAKTCATNSSNDQKVPTIQNSKVNNPLSRKRSKALEERGEFHHNKNIPSEAGTSKSDEDLRSTAESSSSKKPTPTTSRTSFSVPQFCSSSKGQPQSSEENSDGGFNQG</sequence>
<dbReference type="InterPro" id="IPR036155">
    <property type="entry name" value="Crypto/Photolyase_N_sf"/>
</dbReference>
<keyword evidence="3 6" id="KW-0285">Flavoprotein</keyword>